<name>J7RPD6_HUIN7</name>
<feature type="compositionally biased region" description="Acidic residues" evidence="1">
    <location>
        <begin position="252"/>
        <end position="265"/>
    </location>
</feature>
<protein>
    <recommendedName>
        <fullName evidence="2">Nitrogen regulatory protein areA GATA-like domain-containing protein</fullName>
    </recommendedName>
</protein>
<dbReference type="GO" id="GO:0006986">
    <property type="term" value="P:response to unfolded protein"/>
    <property type="evidence" value="ECO:0007669"/>
    <property type="project" value="EnsemblFungi"/>
</dbReference>
<feature type="domain" description="Nitrogen regulatory protein areA GATA-like" evidence="2">
    <location>
        <begin position="168"/>
        <end position="199"/>
    </location>
</feature>
<dbReference type="Proteomes" id="UP000006310">
    <property type="component" value="Chromosome 8"/>
</dbReference>
<feature type="compositionally biased region" description="Basic and acidic residues" evidence="1">
    <location>
        <begin position="817"/>
        <end position="826"/>
    </location>
</feature>
<dbReference type="GO" id="GO:0000164">
    <property type="term" value="C:protein phosphatase type 1 complex"/>
    <property type="evidence" value="ECO:0007669"/>
    <property type="project" value="EnsemblFungi"/>
</dbReference>
<feature type="compositionally biased region" description="Polar residues" evidence="1">
    <location>
        <begin position="465"/>
        <end position="475"/>
    </location>
</feature>
<feature type="region of interest" description="Disordered" evidence="1">
    <location>
        <begin position="617"/>
        <end position="636"/>
    </location>
</feature>
<dbReference type="InterPro" id="IPR052292">
    <property type="entry name" value="Glucose_repression_reg"/>
</dbReference>
<accession>J7RPD6</accession>
<feature type="region of interest" description="Disordered" evidence="1">
    <location>
        <begin position="515"/>
        <end position="565"/>
    </location>
</feature>
<feature type="region of interest" description="Disordered" evidence="1">
    <location>
        <begin position="77"/>
        <end position="104"/>
    </location>
</feature>
<sequence length="980" mass="109250">MSSNLAEYFAKQRGNPDDDSGSNKMPVKRAPNESLPYGQDEDMGPSVSMAKQAKDDDDFNKSTFKLKRTRSMGLLDDYLDPTKKQTEAGGETVHGTALDSDPVEDMEMESTYQPTYHDDSLMTSASVSPPPADNDMLIPQDDTDVVREPQRHVDYLSHHWKESEISNSWKYIILKKKKRDVDLVNAARLENASWRTWAKARNNLRTVSPEVVNWSKDSDVTWLYGPIVRGNDGKKKHKQDDDQYTYDRGDGDMDDDDDDDDEDADYLMGYGSDNDENRQRVSTHRSETQHSHQEHTTRNDRDLKAPKPILKKRTVTEIIEENAQWKLNEARKHLNEIKNTVSITDPNGPSSVHDDYDLLAAKVNAQYYNYPKRNTSAQSDRVESPQPQRPQKQLVSGTQRVASPNEDTGGDTAVQVTPKNTDTNGMDQYTEKGRYQSSQGANENGTESTFGTIKKDTLGQNRTLSSILTSPSTVQLRKDKKKTRGSVDMDGVSTEKIRDRHIHFNDRVEQCRVVKYPDSEAGESDNYSDGYEDDEYFTDESHDQLSNYSGTDSETDSNSNDEDNDGLFINARFARRSDSVAHSPITDNSSVTSSLHGRQHHVRPIIKLLPATTLNYGSDEESDNSDYSANHGNAVSHNVNTQRGYDYIYDYNSVYTGDTSSFLPVDSCDIVDVPEGIDLQTAIADDNSKNYNLLSSQTSHKAVVNQTTDLDSRLCNSDDQYSLSSNTDDEQFIEDSNYRSSDEDNISINSSDEDSDPNDVEKNLTKVPSNMDADELALRRTLSVGKSNNSLRDLTKEGSTPSLSKLLTHSLISGKPFNKEEGEKASENISEESLKRSSGSRRGLTSNFIFNSDSEEEDEEAAEELNEDENLHGDLSLESLTLKTPKRKLGPPQRSSSSLLSTLAHSKSAGEDRRSSSDLNKSLGLPNSSSSAAAIAPNDIAINGVFPPRNDSLKSIASKEKLINANSEGSHSDRAFKNKT</sequence>
<feature type="compositionally biased region" description="Basic and acidic residues" evidence="1">
    <location>
        <begin position="238"/>
        <end position="251"/>
    </location>
</feature>
<reference evidence="4" key="2">
    <citation type="submission" date="2012-08" db="EMBL/GenBank/DDBJ databases">
        <title>Genome sequence of Kazachstania naganishii.</title>
        <authorList>
            <person name="Gordon J.L."/>
            <person name="Armisen D."/>
            <person name="Proux-Wera E."/>
            <person name="OhEigeartaigh S.S."/>
            <person name="Byrne K.P."/>
            <person name="Wolfe K.H."/>
        </authorList>
    </citation>
    <scope>NUCLEOTIDE SEQUENCE [LARGE SCALE GENOMIC DNA]</scope>
    <source>
        <strain evidence="4">ATCC MYA-139 / BCRC 22969 / CBS 8797 / CCRC 22969 / KCTC 17520 / NBRC 10181 / NCYC 3082</strain>
    </source>
</reference>
<dbReference type="PANTHER" id="PTHR28051:SF1">
    <property type="entry name" value="PROTEIN MTL1-RELATED"/>
    <property type="match status" value="1"/>
</dbReference>
<feature type="compositionally biased region" description="Polar residues" evidence="1">
    <location>
        <begin position="435"/>
        <end position="451"/>
    </location>
</feature>
<dbReference type="KEGG" id="kng:KNAG_0H01300"/>
<dbReference type="PANTHER" id="PTHR28051">
    <property type="entry name" value="PROTEIN MTL1-RELATED"/>
    <property type="match status" value="1"/>
</dbReference>
<feature type="compositionally biased region" description="Polar residues" evidence="1">
    <location>
        <begin position="625"/>
        <end position="636"/>
    </location>
</feature>
<feature type="compositionally biased region" description="Polar residues" evidence="1">
    <location>
        <begin position="414"/>
        <end position="427"/>
    </location>
</feature>
<feature type="compositionally biased region" description="Acidic residues" evidence="1">
    <location>
        <begin position="553"/>
        <end position="565"/>
    </location>
</feature>
<dbReference type="RefSeq" id="XP_022465788.1">
    <property type="nucleotide sequence ID" value="XM_022609387.1"/>
</dbReference>
<dbReference type="STRING" id="1071383.J7RPD6"/>
<feature type="compositionally biased region" description="Polar residues" evidence="1">
    <location>
        <begin position="374"/>
        <end position="406"/>
    </location>
</feature>
<reference evidence="3 4" key="1">
    <citation type="journal article" date="2011" name="Proc. Natl. Acad. Sci. U.S.A.">
        <title>Evolutionary erosion of yeast sex chromosomes by mating-type switching accidents.</title>
        <authorList>
            <person name="Gordon J.L."/>
            <person name="Armisen D."/>
            <person name="Proux-Wera E."/>
            <person name="Oheigeartaigh S.S."/>
            <person name="Byrne K.P."/>
            <person name="Wolfe K.H."/>
        </authorList>
    </citation>
    <scope>NUCLEOTIDE SEQUENCE [LARGE SCALE GENOMIC DNA]</scope>
    <source>
        <strain evidence="4">ATCC MYA-139 / BCRC 22969 / CBS 8797 / CCRC 22969 / KCTC 17520 / NBRC 10181 / NCYC 3082</strain>
    </source>
</reference>
<dbReference type="OrthoDB" id="5563539at2759"/>
<dbReference type="OMA" id="WKYIILK"/>
<feature type="region of interest" description="Disordered" evidence="1">
    <location>
        <begin position="465"/>
        <end position="494"/>
    </location>
</feature>
<proteinExistence type="predicted"/>
<organism evidence="3 4">
    <name type="scientific">Huiozyma naganishii (strain ATCC MYA-139 / BCRC 22969 / CBS 8797 / KCTC 17520 / NBRC 10181 / NCYC 3082 / Yp74L-3)</name>
    <name type="common">Yeast</name>
    <name type="synonym">Kazachstania naganishii</name>
    <dbReference type="NCBI Taxonomy" id="1071383"/>
    <lineage>
        <taxon>Eukaryota</taxon>
        <taxon>Fungi</taxon>
        <taxon>Dikarya</taxon>
        <taxon>Ascomycota</taxon>
        <taxon>Saccharomycotina</taxon>
        <taxon>Saccharomycetes</taxon>
        <taxon>Saccharomycetales</taxon>
        <taxon>Saccharomycetaceae</taxon>
        <taxon>Huiozyma</taxon>
    </lineage>
</organism>
<dbReference type="HOGENOM" id="CLU_012586_0_0_1"/>
<dbReference type="GO" id="GO:0042149">
    <property type="term" value="P:cellular response to glucose starvation"/>
    <property type="evidence" value="ECO:0007669"/>
    <property type="project" value="EnsemblFungi"/>
</dbReference>
<feature type="compositionally biased region" description="Acidic residues" evidence="1">
    <location>
        <begin position="853"/>
        <end position="868"/>
    </location>
</feature>
<keyword evidence="4" id="KW-1185">Reference proteome</keyword>
<gene>
    <name evidence="3" type="primary">KNAG0H01300</name>
    <name evidence="3" type="ordered locus">KNAG_0H01300</name>
</gene>
<evidence type="ECO:0000313" key="3">
    <source>
        <dbReference type="EMBL" id="CCK71543.1"/>
    </source>
</evidence>
<dbReference type="InterPro" id="IPR013860">
    <property type="entry name" value="AreA_GATA"/>
</dbReference>
<evidence type="ECO:0000256" key="1">
    <source>
        <dbReference type="SAM" id="MobiDB-lite"/>
    </source>
</evidence>
<feature type="compositionally biased region" description="Low complexity" evidence="1">
    <location>
        <begin position="895"/>
        <end position="907"/>
    </location>
</feature>
<feature type="region of interest" description="Disordered" evidence="1">
    <location>
        <begin position="722"/>
        <end position="773"/>
    </location>
</feature>
<feature type="compositionally biased region" description="Low complexity" evidence="1">
    <location>
        <begin position="836"/>
        <end position="846"/>
    </location>
</feature>
<dbReference type="EMBL" id="HE978321">
    <property type="protein sequence ID" value="CCK71543.1"/>
    <property type="molecule type" value="Genomic_DNA"/>
</dbReference>
<feature type="region of interest" description="Disordered" evidence="1">
    <location>
        <begin position="374"/>
        <end position="452"/>
    </location>
</feature>
<evidence type="ECO:0000313" key="4">
    <source>
        <dbReference type="Proteomes" id="UP000006310"/>
    </source>
</evidence>
<evidence type="ECO:0000259" key="2">
    <source>
        <dbReference type="Pfam" id="PF08550"/>
    </source>
</evidence>
<feature type="region of interest" description="Disordered" evidence="1">
    <location>
        <begin position="1"/>
        <end position="65"/>
    </location>
</feature>
<feature type="region of interest" description="Disordered" evidence="1">
    <location>
        <begin position="814"/>
        <end position="932"/>
    </location>
</feature>
<dbReference type="eggNOG" id="ENOG502QSII">
    <property type="taxonomic scope" value="Eukaryota"/>
</dbReference>
<dbReference type="GO" id="GO:0007039">
    <property type="term" value="P:protein catabolic process in the vacuole"/>
    <property type="evidence" value="ECO:0007669"/>
    <property type="project" value="EnsemblFungi"/>
</dbReference>
<dbReference type="AlphaFoldDB" id="J7RPD6"/>
<feature type="compositionally biased region" description="Basic and acidic residues" evidence="1">
    <location>
        <begin position="275"/>
        <end position="305"/>
    </location>
</feature>
<dbReference type="GeneID" id="34527275"/>
<dbReference type="GO" id="GO:0005773">
    <property type="term" value="C:vacuole"/>
    <property type="evidence" value="ECO:0007669"/>
    <property type="project" value="GOC"/>
</dbReference>
<feature type="region of interest" description="Disordered" evidence="1">
    <location>
        <begin position="226"/>
        <end position="309"/>
    </location>
</feature>
<dbReference type="Pfam" id="PF08550">
    <property type="entry name" value="GATA_AreA"/>
    <property type="match status" value="1"/>
</dbReference>